<evidence type="ECO:0000256" key="4">
    <source>
        <dbReference type="ARBA" id="ARBA00022801"/>
    </source>
</evidence>
<comment type="subcellular location">
    <subcellularLocation>
        <location evidence="1">Secreted</location>
    </subcellularLocation>
</comment>
<evidence type="ECO:0000256" key="2">
    <source>
        <dbReference type="ARBA" id="ARBA00022525"/>
    </source>
</evidence>
<dbReference type="FunFam" id="2.40.10.10:FF:000015">
    <property type="entry name" value="Atrial natriuretic peptide-converting enzyme"/>
    <property type="match status" value="1"/>
</dbReference>
<dbReference type="SMART" id="SM00020">
    <property type="entry name" value="Tryp_SPc"/>
    <property type="match status" value="1"/>
</dbReference>
<dbReference type="InterPro" id="IPR009003">
    <property type="entry name" value="Peptidase_S1_PA"/>
</dbReference>
<keyword evidence="6" id="KW-1015">Disulfide bond</keyword>
<evidence type="ECO:0000256" key="7">
    <source>
        <dbReference type="RuleBase" id="RU363034"/>
    </source>
</evidence>
<dbReference type="InterPro" id="IPR001314">
    <property type="entry name" value="Peptidase_S1A"/>
</dbReference>
<keyword evidence="2" id="KW-0964">Secreted</keyword>
<evidence type="ECO:0000256" key="5">
    <source>
        <dbReference type="ARBA" id="ARBA00022825"/>
    </source>
</evidence>
<dbReference type="EMBL" id="GEMB01004336">
    <property type="protein sequence ID" value="JAR98937.1"/>
    <property type="molecule type" value="Transcribed_RNA"/>
</dbReference>
<dbReference type="PROSITE" id="PS00135">
    <property type="entry name" value="TRYPSIN_SER"/>
    <property type="match status" value="1"/>
</dbReference>
<dbReference type="GO" id="GO:0005615">
    <property type="term" value="C:extracellular space"/>
    <property type="evidence" value="ECO:0007669"/>
    <property type="project" value="TreeGrafter"/>
</dbReference>
<keyword evidence="5 7" id="KW-0720">Serine protease</keyword>
<dbReference type="CDD" id="cd00190">
    <property type="entry name" value="Tryp_SPc"/>
    <property type="match status" value="1"/>
</dbReference>
<organism evidence="9">
    <name type="scientific">Triatoma infestans</name>
    <name type="common">Assassin bug</name>
    <dbReference type="NCBI Taxonomy" id="30076"/>
    <lineage>
        <taxon>Eukaryota</taxon>
        <taxon>Metazoa</taxon>
        <taxon>Ecdysozoa</taxon>
        <taxon>Arthropoda</taxon>
        <taxon>Hexapoda</taxon>
        <taxon>Insecta</taxon>
        <taxon>Pterygota</taxon>
        <taxon>Neoptera</taxon>
        <taxon>Paraneoptera</taxon>
        <taxon>Hemiptera</taxon>
        <taxon>Heteroptera</taxon>
        <taxon>Panheteroptera</taxon>
        <taxon>Cimicomorpha</taxon>
        <taxon>Reduviidae</taxon>
        <taxon>Triatominae</taxon>
        <taxon>Triatoma</taxon>
    </lineage>
</organism>
<evidence type="ECO:0000256" key="3">
    <source>
        <dbReference type="ARBA" id="ARBA00022670"/>
    </source>
</evidence>
<dbReference type="InterPro" id="IPR033116">
    <property type="entry name" value="TRYPSIN_SER"/>
</dbReference>
<dbReference type="Gene3D" id="2.40.10.10">
    <property type="entry name" value="Trypsin-like serine proteases"/>
    <property type="match status" value="1"/>
</dbReference>
<evidence type="ECO:0000259" key="8">
    <source>
        <dbReference type="PROSITE" id="PS50240"/>
    </source>
</evidence>
<reference evidence="9" key="2">
    <citation type="journal article" date="2017" name="J. Med. Entomol.">
        <title>Transcriptome Analysis of the Triatoma infestans (Hemiptera: Reduviidae) Integument.</title>
        <authorList>
            <person name="Calderon-Fernandez G.M."/>
            <person name="Moriconi D.E."/>
            <person name="Dulbecco A.B."/>
            <person name="Juarez M.P."/>
        </authorList>
    </citation>
    <scope>NUCLEOTIDE SEQUENCE</scope>
    <source>
        <strain evidence="9">Int1</strain>
        <tissue evidence="9">Integument</tissue>
    </source>
</reference>
<dbReference type="InterPro" id="IPR018114">
    <property type="entry name" value="TRYPSIN_HIS"/>
</dbReference>
<dbReference type="InterPro" id="IPR001254">
    <property type="entry name" value="Trypsin_dom"/>
</dbReference>
<dbReference type="GO" id="GO:0004252">
    <property type="term" value="F:serine-type endopeptidase activity"/>
    <property type="evidence" value="ECO:0007669"/>
    <property type="project" value="InterPro"/>
</dbReference>
<feature type="domain" description="Peptidase S1" evidence="8">
    <location>
        <begin position="27"/>
        <end position="273"/>
    </location>
</feature>
<evidence type="ECO:0000256" key="6">
    <source>
        <dbReference type="ARBA" id="ARBA00023157"/>
    </source>
</evidence>
<dbReference type="InterPro" id="IPR043504">
    <property type="entry name" value="Peptidase_S1_PA_chymotrypsin"/>
</dbReference>
<dbReference type="PANTHER" id="PTHR24264">
    <property type="entry name" value="TRYPSIN-RELATED"/>
    <property type="match status" value="1"/>
</dbReference>
<keyword evidence="3 7" id="KW-0645">Protease</keyword>
<evidence type="ECO:0000256" key="1">
    <source>
        <dbReference type="ARBA" id="ARBA00004613"/>
    </source>
</evidence>
<dbReference type="GO" id="GO:0006508">
    <property type="term" value="P:proteolysis"/>
    <property type="evidence" value="ECO:0007669"/>
    <property type="project" value="UniProtKB-KW"/>
</dbReference>
<name>A0A170XJQ4_TRIIF</name>
<accession>A0A170XJQ4</accession>
<sequence>MCILYNLNHCGTNLMRVRRRTFFKPVVAGGKDAKPREHKAMVMVGYGNANKKSWDCGGSLINENWVLSAAHCANSPSLGPARWARVGDLDISSTNEDARPQEKRIIQIIKHPNYKEPAVYNDVALFKLDSVVLLNNWVAPICLHTKKDINVSKATVTGWGRLDFAGGVSAKLQEVEITLVNGTECRRLYSNNHDRKIPKGIDTQTMICAGEREGGKDACSGDSGGPLVIEVTGNCVKSQIGITSFGRECALPNTPGVYTKVSYFVPWIESIVWPNNS</sequence>
<dbReference type="PROSITE" id="PS00134">
    <property type="entry name" value="TRYPSIN_HIS"/>
    <property type="match status" value="1"/>
</dbReference>
<proteinExistence type="predicted"/>
<dbReference type="InterPro" id="IPR050127">
    <property type="entry name" value="Serine_Proteases_S1"/>
</dbReference>
<reference evidence="9" key="1">
    <citation type="submission" date="2016-04" db="EMBL/GenBank/DDBJ databases">
        <authorList>
            <person name="Calderon-Fernandez G.M.Sr."/>
        </authorList>
    </citation>
    <scope>NUCLEOTIDE SEQUENCE</scope>
    <source>
        <strain evidence="9">Int1</strain>
        <tissue evidence="9">Integument</tissue>
    </source>
</reference>
<dbReference type="PROSITE" id="PS50240">
    <property type="entry name" value="TRYPSIN_DOM"/>
    <property type="match status" value="1"/>
</dbReference>
<keyword evidence="4 7" id="KW-0378">Hydrolase</keyword>
<dbReference type="PANTHER" id="PTHR24264:SF65">
    <property type="entry name" value="SRCR DOMAIN-CONTAINING PROTEIN"/>
    <property type="match status" value="1"/>
</dbReference>
<evidence type="ECO:0000313" key="9">
    <source>
        <dbReference type="EMBL" id="JAR98937.1"/>
    </source>
</evidence>
<dbReference type="Pfam" id="PF00089">
    <property type="entry name" value="Trypsin"/>
    <property type="match status" value="1"/>
</dbReference>
<dbReference type="AlphaFoldDB" id="A0A170XJQ4"/>
<dbReference type="SUPFAM" id="SSF50494">
    <property type="entry name" value="Trypsin-like serine proteases"/>
    <property type="match status" value="1"/>
</dbReference>
<dbReference type="PRINTS" id="PR00722">
    <property type="entry name" value="CHYMOTRYPSIN"/>
</dbReference>
<protein>
    <submittedName>
        <fullName evidence="9">Venom protease-like protein</fullName>
    </submittedName>
</protein>